<dbReference type="CDD" id="cd14752">
    <property type="entry name" value="GH31_N"/>
    <property type="match status" value="1"/>
</dbReference>
<dbReference type="Pfam" id="PF01055">
    <property type="entry name" value="Glyco_hydro_31_2nd"/>
    <property type="match status" value="2"/>
</dbReference>
<dbReference type="PANTHER" id="PTHR43053:SF4">
    <property type="entry name" value="MYOGENESIS-REGULATING GLYCOSIDASE"/>
    <property type="match status" value="1"/>
</dbReference>
<keyword evidence="9" id="KW-1185">Reference proteome</keyword>
<organism evidence="8 9">
    <name type="scientific">Stachybotrys elegans</name>
    <dbReference type="NCBI Taxonomy" id="80388"/>
    <lineage>
        <taxon>Eukaryota</taxon>
        <taxon>Fungi</taxon>
        <taxon>Dikarya</taxon>
        <taxon>Ascomycota</taxon>
        <taxon>Pezizomycotina</taxon>
        <taxon>Sordariomycetes</taxon>
        <taxon>Hypocreomycetidae</taxon>
        <taxon>Hypocreales</taxon>
        <taxon>Stachybotryaceae</taxon>
        <taxon>Stachybotrys</taxon>
    </lineage>
</organism>
<sequence length="744" mass="83939">MKFTHGIWEHRRDTIIYNATEVASVSTPEPDTLRVLCATRHVVHRGDTLNRPTITLAISAVAPDIVACKATHFKGSQKPSEPRFELFPDGKHLAQDFKPAVVQNGPGNVSTLESGGLNVVLDKKPSSFSLGFHSKTSGKSLTTVGFQGLQYIVGPPNQALPVPLEASTKIADPYYRSGPMTSSRPYMSVSFDLQVGELIYGLGERFGPLTKNGQEIDLWNEDAGTCTLYTYKNVPFFWTNKGYGVFFDHTDILSIEAQTERLAKMQVSLQGEEIRWYVIHGPSPREILQKYAYLTGRPSLPPAWSFGLYLSTSFITNYDEETVTKQLDGMASRNIPLSVLHFDCFWMREYTWTSFKFDPQHFPDARKFLDNLHKRGLKVCVWINPYIAQESEVFDEAMENGFLIKRLDGTVWQGDNWQAGMAVVDFTNPGAVDWYKKHLKGLLELGVDSFKTDFGERIPWEDVQFHDGMDPRQGHNYYSIIYNRAVYDTIRECRGQNEAAVFSRSSTSGGQRMPLHWGGDCFGFWSHDIAGFIAQGLSTDIPDPTLYKRWVQFGLLSSHSRLHGSHTYRVPWLVDDESVEVLAKFSRLKNSLMPYIFAQAIDCCRKGLPLLRAMAIEFIEDRTCAVLDEQYMLGESLLVAPVFNDEGTVHYYVPKGTWTGLLDGKTRVGPAWLEETFDNFHLPLLVRENHVILIGDGDRPDYNWSEKLSKVAVGAMDQDVVEVPVPSFVKPASLATFGRGAYDF</sequence>
<evidence type="ECO:0000259" key="6">
    <source>
        <dbReference type="Pfam" id="PF13802"/>
    </source>
</evidence>
<proteinExistence type="inferred from homology"/>
<evidence type="ECO:0000259" key="5">
    <source>
        <dbReference type="Pfam" id="PF01055"/>
    </source>
</evidence>
<evidence type="ECO:0000256" key="2">
    <source>
        <dbReference type="ARBA" id="ARBA00022801"/>
    </source>
</evidence>
<dbReference type="AlphaFoldDB" id="A0A8K0WQJ9"/>
<comment type="similarity">
    <text evidence="1 4">Belongs to the glycosyl hydrolase 31 family.</text>
</comment>
<feature type="domain" description="Glycoside hydrolase family 31 TIM barrel" evidence="5">
    <location>
        <begin position="298"/>
        <end position="521"/>
    </location>
</feature>
<dbReference type="Gene3D" id="2.60.40.1760">
    <property type="entry name" value="glycosyl hydrolase (family 31)"/>
    <property type="match status" value="1"/>
</dbReference>
<name>A0A8K0WQJ9_9HYPO</name>
<evidence type="ECO:0000313" key="9">
    <source>
        <dbReference type="Proteomes" id="UP000813444"/>
    </source>
</evidence>
<dbReference type="GO" id="GO:0030246">
    <property type="term" value="F:carbohydrate binding"/>
    <property type="evidence" value="ECO:0007669"/>
    <property type="project" value="InterPro"/>
</dbReference>
<dbReference type="OrthoDB" id="1334205at2759"/>
<dbReference type="Pfam" id="PF13802">
    <property type="entry name" value="Gal_mutarotas_2"/>
    <property type="match status" value="1"/>
</dbReference>
<dbReference type="PANTHER" id="PTHR43053">
    <property type="entry name" value="GLYCOSIDASE FAMILY 31"/>
    <property type="match status" value="1"/>
</dbReference>
<dbReference type="InterPro" id="IPR050985">
    <property type="entry name" value="Alpha-glycosidase_related"/>
</dbReference>
<evidence type="ECO:0000313" key="8">
    <source>
        <dbReference type="EMBL" id="KAH7312709.1"/>
    </source>
</evidence>
<feature type="domain" description="Glycoside hydrolase family 31 N-terminal" evidence="6">
    <location>
        <begin position="56"/>
        <end position="250"/>
    </location>
</feature>
<dbReference type="NCBIfam" id="NF007940">
    <property type="entry name" value="PRK10658.1"/>
    <property type="match status" value="1"/>
</dbReference>
<feature type="domain" description="Glycosyl hydrolase family 31 C-terminal" evidence="7">
    <location>
        <begin position="607"/>
        <end position="692"/>
    </location>
</feature>
<evidence type="ECO:0000259" key="7">
    <source>
        <dbReference type="Pfam" id="PF21365"/>
    </source>
</evidence>
<dbReference type="InterPro" id="IPR025887">
    <property type="entry name" value="Glyco_hydro_31_N_dom"/>
</dbReference>
<keyword evidence="3 4" id="KW-0326">Glycosidase</keyword>
<dbReference type="InterPro" id="IPR048395">
    <property type="entry name" value="Glyco_hydro_31_C"/>
</dbReference>
<dbReference type="SUPFAM" id="SSF51445">
    <property type="entry name" value="(Trans)glycosidases"/>
    <property type="match status" value="1"/>
</dbReference>
<evidence type="ECO:0000256" key="1">
    <source>
        <dbReference type="ARBA" id="ARBA00007806"/>
    </source>
</evidence>
<evidence type="ECO:0000256" key="3">
    <source>
        <dbReference type="ARBA" id="ARBA00023295"/>
    </source>
</evidence>
<reference evidence="8" key="1">
    <citation type="journal article" date="2021" name="Nat. Commun.">
        <title>Genetic determinants of endophytism in the Arabidopsis root mycobiome.</title>
        <authorList>
            <person name="Mesny F."/>
            <person name="Miyauchi S."/>
            <person name="Thiergart T."/>
            <person name="Pickel B."/>
            <person name="Atanasova L."/>
            <person name="Karlsson M."/>
            <person name="Huettel B."/>
            <person name="Barry K.W."/>
            <person name="Haridas S."/>
            <person name="Chen C."/>
            <person name="Bauer D."/>
            <person name="Andreopoulos W."/>
            <person name="Pangilinan J."/>
            <person name="LaButti K."/>
            <person name="Riley R."/>
            <person name="Lipzen A."/>
            <person name="Clum A."/>
            <person name="Drula E."/>
            <person name="Henrissat B."/>
            <person name="Kohler A."/>
            <person name="Grigoriev I.V."/>
            <person name="Martin F.M."/>
            <person name="Hacquard S."/>
        </authorList>
    </citation>
    <scope>NUCLEOTIDE SEQUENCE</scope>
    <source>
        <strain evidence="8">MPI-CAGE-CH-0235</strain>
    </source>
</reference>
<keyword evidence="2 4" id="KW-0378">Hydrolase</keyword>
<dbReference type="InterPro" id="IPR011013">
    <property type="entry name" value="Gal_mutarotase_sf_dom"/>
</dbReference>
<dbReference type="Pfam" id="PF21365">
    <property type="entry name" value="Glyco_hydro_31_3rd"/>
    <property type="match status" value="1"/>
</dbReference>
<dbReference type="GO" id="GO:0004553">
    <property type="term" value="F:hydrolase activity, hydrolyzing O-glycosyl compounds"/>
    <property type="evidence" value="ECO:0007669"/>
    <property type="project" value="InterPro"/>
</dbReference>
<dbReference type="InterPro" id="IPR013780">
    <property type="entry name" value="Glyco_hydro_b"/>
</dbReference>
<dbReference type="CDD" id="cd06593">
    <property type="entry name" value="GH31_xylosidase_YicI"/>
    <property type="match status" value="1"/>
</dbReference>
<dbReference type="InterPro" id="IPR017853">
    <property type="entry name" value="GH"/>
</dbReference>
<dbReference type="SUPFAM" id="SSF74650">
    <property type="entry name" value="Galactose mutarotase-like"/>
    <property type="match status" value="1"/>
</dbReference>
<dbReference type="Gene3D" id="3.20.20.80">
    <property type="entry name" value="Glycosidases"/>
    <property type="match status" value="1"/>
</dbReference>
<comment type="caution">
    <text evidence="8">The sequence shown here is derived from an EMBL/GenBank/DDBJ whole genome shotgun (WGS) entry which is preliminary data.</text>
</comment>
<dbReference type="InterPro" id="IPR000322">
    <property type="entry name" value="Glyco_hydro_31_TIM"/>
</dbReference>
<dbReference type="GO" id="GO:0005975">
    <property type="term" value="P:carbohydrate metabolic process"/>
    <property type="evidence" value="ECO:0007669"/>
    <property type="project" value="InterPro"/>
</dbReference>
<dbReference type="Gene3D" id="2.60.40.1180">
    <property type="entry name" value="Golgi alpha-mannosidase II"/>
    <property type="match status" value="1"/>
</dbReference>
<protein>
    <submittedName>
        <fullName evidence="8">Alpha-xylosidase</fullName>
    </submittedName>
</protein>
<feature type="domain" description="Glycoside hydrolase family 31 TIM barrel" evidence="5">
    <location>
        <begin position="522"/>
        <end position="598"/>
    </location>
</feature>
<gene>
    <name evidence="8" type="ORF">B0I35DRAFT_488419</name>
</gene>
<accession>A0A8K0WQJ9</accession>
<evidence type="ECO:0000256" key="4">
    <source>
        <dbReference type="RuleBase" id="RU361185"/>
    </source>
</evidence>
<dbReference type="SUPFAM" id="SSF51011">
    <property type="entry name" value="Glycosyl hydrolase domain"/>
    <property type="match status" value="1"/>
</dbReference>
<dbReference type="EMBL" id="JAGPNK010000010">
    <property type="protein sequence ID" value="KAH7312709.1"/>
    <property type="molecule type" value="Genomic_DNA"/>
</dbReference>
<dbReference type="Proteomes" id="UP000813444">
    <property type="component" value="Unassembled WGS sequence"/>
</dbReference>